<feature type="compositionally biased region" description="Polar residues" evidence="2">
    <location>
        <begin position="10"/>
        <end position="22"/>
    </location>
</feature>
<dbReference type="PANTHER" id="PTHR45621">
    <property type="entry name" value="OS01G0588500 PROTEIN-RELATED"/>
    <property type="match status" value="1"/>
</dbReference>
<gene>
    <name evidence="3" type="ORF">B296_00003560</name>
</gene>
<comment type="caution">
    <text evidence="3">The sequence shown here is derived from an EMBL/GenBank/DDBJ whole genome shotgun (WGS) entry which is preliminary data.</text>
</comment>
<evidence type="ECO:0000256" key="2">
    <source>
        <dbReference type="SAM" id="MobiDB-lite"/>
    </source>
</evidence>
<proteinExistence type="predicted"/>
<protein>
    <recommendedName>
        <fullName evidence="5">Protein kinase domain-containing protein</fullName>
    </recommendedName>
</protein>
<accession>A0A427ACL8</accession>
<dbReference type="Proteomes" id="UP000287651">
    <property type="component" value="Unassembled WGS sequence"/>
</dbReference>
<reference evidence="3 4" key="1">
    <citation type="journal article" date="2014" name="Agronomy (Basel)">
        <title>A Draft Genome Sequence for Ensete ventricosum, the Drought-Tolerant Tree Against Hunger.</title>
        <authorList>
            <person name="Harrison J."/>
            <person name="Moore K.A."/>
            <person name="Paszkiewicz K."/>
            <person name="Jones T."/>
            <person name="Grant M."/>
            <person name="Ambacheew D."/>
            <person name="Muzemil S."/>
            <person name="Studholme D.J."/>
        </authorList>
    </citation>
    <scope>NUCLEOTIDE SEQUENCE [LARGE SCALE GENOMIC DNA]</scope>
</reference>
<keyword evidence="1" id="KW-0547">Nucleotide-binding</keyword>
<feature type="compositionally biased region" description="Low complexity" evidence="2">
    <location>
        <begin position="23"/>
        <end position="52"/>
    </location>
</feature>
<dbReference type="EMBL" id="AMZH03002927">
    <property type="protein sequence ID" value="RRT73942.1"/>
    <property type="molecule type" value="Genomic_DNA"/>
</dbReference>
<feature type="region of interest" description="Disordered" evidence="2">
    <location>
        <begin position="1"/>
        <end position="52"/>
    </location>
</feature>
<dbReference type="InterPro" id="IPR011009">
    <property type="entry name" value="Kinase-like_dom_sf"/>
</dbReference>
<dbReference type="SUPFAM" id="SSF56112">
    <property type="entry name" value="Protein kinase-like (PK-like)"/>
    <property type="match status" value="1"/>
</dbReference>
<organism evidence="3 4">
    <name type="scientific">Ensete ventricosum</name>
    <name type="common">Abyssinian banana</name>
    <name type="synonym">Musa ensete</name>
    <dbReference type="NCBI Taxonomy" id="4639"/>
    <lineage>
        <taxon>Eukaryota</taxon>
        <taxon>Viridiplantae</taxon>
        <taxon>Streptophyta</taxon>
        <taxon>Embryophyta</taxon>
        <taxon>Tracheophyta</taxon>
        <taxon>Spermatophyta</taxon>
        <taxon>Magnoliopsida</taxon>
        <taxon>Liliopsida</taxon>
        <taxon>Zingiberales</taxon>
        <taxon>Musaceae</taxon>
        <taxon>Ensete</taxon>
    </lineage>
</organism>
<evidence type="ECO:0000313" key="4">
    <source>
        <dbReference type="Proteomes" id="UP000287651"/>
    </source>
</evidence>
<evidence type="ECO:0008006" key="5">
    <source>
        <dbReference type="Google" id="ProtNLM"/>
    </source>
</evidence>
<dbReference type="InterPro" id="IPR017441">
    <property type="entry name" value="Protein_kinase_ATP_BS"/>
</dbReference>
<feature type="binding site" evidence="1">
    <location>
        <position position="125"/>
    </location>
    <ligand>
        <name>ATP</name>
        <dbReference type="ChEBI" id="CHEBI:30616"/>
    </ligand>
</feature>
<dbReference type="GO" id="GO:0005524">
    <property type="term" value="F:ATP binding"/>
    <property type="evidence" value="ECO:0007669"/>
    <property type="project" value="UniProtKB-UniRule"/>
</dbReference>
<evidence type="ECO:0000313" key="3">
    <source>
        <dbReference type="EMBL" id="RRT73942.1"/>
    </source>
</evidence>
<dbReference type="InterPro" id="IPR050823">
    <property type="entry name" value="Plant_Ser_Thr_Prot_Kinase"/>
</dbReference>
<dbReference type="Gene3D" id="3.30.200.20">
    <property type="entry name" value="Phosphorylase Kinase, domain 1"/>
    <property type="match status" value="1"/>
</dbReference>
<keyword evidence="1" id="KW-0067">ATP-binding</keyword>
<sequence length="165" mass="17658">MGNCFETPAQAVSPTDTSPGHSTTRTTGRNITATTGKLSTISNSTNGQSTGSSVTIGDAYLEGRIMEAPNLLVFTFAELRNATRNFKPDAVLGEGGFGRVYKGQVGEKTLNPTRSGIGMIVAVKKLNPESLQGLEEWQVTRISKPKRSFINLLHLFIYSGSDAFG</sequence>
<dbReference type="PROSITE" id="PS00107">
    <property type="entry name" value="PROTEIN_KINASE_ATP"/>
    <property type="match status" value="1"/>
</dbReference>
<name>A0A427ACL8_ENSVE</name>
<dbReference type="AlphaFoldDB" id="A0A427ACL8"/>
<evidence type="ECO:0000256" key="1">
    <source>
        <dbReference type="PROSITE-ProRule" id="PRU10141"/>
    </source>
</evidence>